<proteinExistence type="predicted"/>
<evidence type="ECO:0000313" key="2">
    <source>
        <dbReference type="EMBL" id="MCI48000.1"/>
    </source>
</evidence>
<accession>A0A392SJ97</accession>
<comment type="caution">
    <text evidence="2">The sequence shown here is derived from an EMBL/GenBank/DDBJ whole genome shotgun (WGS) entry which is preliminary data.</text>
</comment>
<feature type="region of interest" description="Disordered" evidence="1">
    <location>
        <begin position="1"/>
        <end position="23"/>
    </location>
</feature>
<dbReference type="AlphaFoldDB" id="A0A392SJ97"/>
<reference evidence="2 3" key="1">
    <citation type="journal article" date="2018" name="Front. Plant Sci.">
        <title>Red Clover (Trifolium pratense) and Zigzag Clover (T. medium) - A Picture of Genomic Similarities and Differences.</title>
        <authorList>
            <person name="Dluhosova J."/>
            <person name="Istvanek J."/>
            <person name="Nedelnik J."/>
            <person name="Repkova J."/>
        </authorList>
    </citation>
    <scope>NUCLEOTIDE SEQUENCE [LARGE SCALE GENOMIC DNA]</scope>
    <source>
        <strain evidence="3">cv. 10/8</strain>
        <tissue evidence="2">Leaf</tissue>
    </source>
</reference>
<name>A0A392SJ97_9FABA</name>
<evidence type="ECO:0000313" key="3">
    <source>
        <dbReference type="Proteomes" id="UP000265520"/>
    </source>
</evidence>
<dbReference type="Proteomes" id="UP000265520">
    <property type="component" value="Unassembled WGS sequence"/>
</dbReference>
<protein>
    <submittedName>
        <fullName evidence="2">Uncharacterized protein</fullName>
    </submittedName>
</protein>
<organism evidence="2 3">
    <name type="scientific">Trifolium medium</name>
    <dbReference type="NCBI Taxonomy" id="97028"/>
    <lineage>
        <taxon>Eukaryota</taxon>
        <taxon>Viridiplantae</taxon>
        <taxon>Streptophyta</taxon>
        <taxon>Embryophyta</taxon>
        <taxon>Tracheophyta</taxon>
        <taxon>Spermatophyta</taxon>
        <taxon>Magnoliopsida</taxon>
        <taxon>eudicotyledons</taxon>
        <taxon>Gunneridae</taxon>
        <taxon>Pentapetalae</taxon>
        <taxon>rosids</taxon>
        <taxon>fabids</taxon>
        <taxon>Fabales</taxon>
        <taxon>Fabaceae</taxon>
        <taxon>Papilionoideae</taxon>
        <taxon>50 kb inversion clade</taxon>
        <taxon>NPAAA clade</taxon>
        <taxon>Hologalegina</taxon>
        <taxon>IRL clade</taxon>
        <taxon>Trifolieae</taxon>
        <taxon>Trifolium</taxon>
    </lineage>
</organism>
<evidence type="ECO:0000256" key="1">
    <source>
        <dbReference type="SAM" id="MobiDB-lite"/>
    </source>
</evidence>
<dbReference type="EMBL" id="LXQA010380111">
    <property type="protein sequence ID" value="MCI48000.1"/>
    <property type="molecule type" value="Genomic_DNA"/>
</dbReference>
<sequence length="43" mass="4916">MKQQEYIHAPAPGAAQAWRRHQATTTNPARVLRLAQQHLRLAQ</sequence>
<feature type="non-terminal residue" evidence="2">
    <location>
        <position position="43"/>
    </location>
</feature>
<keyword evidence="3" id="KW-1185">Reference proteome</keyword>